<dbReference type="SUPFAM" id="SSF53335">
    <property type="entry name" value="S-adenosyl-L-methionine-dependent methyltransferases"/>
    <property type="match status" value="1"/>
</dbReference>
<proteinExistence type="predicted"/>
<dbReference type="Proteomes" id="UP000515317">
    <property type="component" value="Chromosome"/>
</dbReference>
<name>A0A6S6QMS5_9HYPH</name>
<dbReference type="InterPro" id="IPR029063">
    <property type="entry name" value="SAM-dependent_MTases_sf"/>
</dbReference>
<dbReference type="KEGG" id="tso:IZ6_14110"/>
<organism evidence="1 2">
    <name type="scientific">Terrihabitans soli</name>
    <dbReference type="NCBI Taxonomy" id="708113"/>
    <lineage>
        <taxon>Bacteria</taxon>
        <taxon>Pseudomonadati</taxon>
        <taxon>Pseudomonadota</taxon>
        <taxon>Alphaproteobacteria</taxon>
        <taxon>Hyphomicrobiales</taxon>
        <taxon>Terrihabitans</taxon>
    </lineage>
</organism>
<sequence length="211" mass="23912">MAMTQTQTVPKEVAYQSIAEGWQMRMTVPEMEAYRHALRGTKCLVEFGCGGSTIFAAQMGVSEIYCVDSDADWIKRVSSSPEIAQSGVRLSARYADIGPVGNWGSPQDERTKARWPNYHSQIWNEVRADTVDCLLIDGRFRVACTLQALLRVGSQTKLAFHDFWEREHYHVVLPFLNICEKVDTLLIATPKAGLIPANLYRYLNPHMFDPR</sequence>
<gene>
    <name evidence="1" type="ORF">IZ6_14110</name>
</gene>
<dbReference type="Gene3D" id="3.40.50.150">
    <property type="entry name" value="Vaccinia Virus protein VP39"/>
    <property type="match status" value="1"/>
</dbReference>
<reference evidence="1 2" key="1">
    <citation type="submission" date="2020-08" db="EMBL/GenBank/DDBJ databases">
        <title>Genome sequence of Rhizobiales bacterium strain IZ6.</title>
        <authorList>
            <person name="Nakai R."/>
            <person name="Naganuma T."/>
        </authorList>
    </citation>
    <scope>NUCLEOTIDE SEQUENCE [LARGE SCALE GENOMIC DNA]</scope>
    <source>
        <strain evidence="1 2">IZ6</strain>
    </source>
</reference>
<dbReference type="EMBL" id="AP023361">
    <property type="protein sequence ID" value="BCJ90676.1"/>
    <property type="molecule type" value="Genomic_DNA"/>
</dbReference>
<protein>
    <recommendedName>
        <fullName evidence="3">Class I SAM-dependent methyltransferase</fullName>
    </recommendedName>
</protein>
<dbReference type="RefSeq" id="WP_222877295.1">
    <property type="nucleotide sequence ID" value="NZ_AP023361.1"/>
</dbReference>
<evidence type="ECO:0000313" key="2">
    <source>
        <dbReference type="Proteomes" id="UP000515317"/>
    </source>
</evidence>
<evidence type="ECO:0008006" key="3">
    <source>
        <dbReference type="Google" id="ProtNLM"/>
    </source>
</evidence>
<accession>A0A6S6QMS5</accession>
<evidence type="ECO:0000313" key="1">
    <source>
        <dbReference type="EMBL" id="BCJ90676.1"/>
    </source>
</evidence>
<keyword evidence="2" id="KW-1185">Reference proteome</keyword>
<dbReference type="AlphaFoldDB" id="A0A6S6QMS5"/>